<keyword evidence="1" id="KW-0812">Transmembrane</keyword>
<dbReference type="InterPro" id="IPR005182">
    <property type="entry name" value="YdbS-like_PH"/>
</dbReference>
<evidence type="ECO:0000256" key="1">
    <source>
        <dbReference type="SAM" id="Phobius"/>
    </source>
</evidence>
<keyword evidence="4" id="KW-1185">Reference proteome</keyword>
<dbReference type="AlphaFoldDB" id="A0A2S4LUU9"/>
<accession>A0A2S4LUU9</accession>
<comment type="caution">
    <text evidence="3">The sequence shown here is derived from an EMBL/GenBank/DDBJ whole genome shotgun (WGS) entry which is preliminary data.</text>
</comment>
<dbReference type="EMBL" id="PQGA01000026">
    <property type="protein sequence ID" value="POR46210.1"/>
    <property type="molecule type" value="Genomic_DNA"/>
</dbReference>
<dbReference type="Proteomes" id="UP000237381">
    <property type="component" value="Unassembled WGS sequence"/>
</dbReference>
<feature type="domain" description="YdbS-like PH" evidence="2">
    <location>
        <begin position="72"/>
        <end position="143"/>
    </location>
</feature>
<dbReference type="PANTHER" id="PTHR37938:SF1">
    <property type="entry name" value="BLL0215 PROTEIN"/>
    <property type="match status" value="1"/>
</dbReference>
<evidence type="ECO:0000259" key="2">
    <source>
        <dbReference type="Pfam" id="PF03703"/>
    </source>
</evidence>
<sequence>MRRVESALPPGERVVYEGHLSMWAMGPWLTSGIVLMVWGVLLGCLGDALLSALLLFGGGLLVFGIVVALLLTTQLALTRRRLIATFGILRPRRVTFELGEVKRVHVRQGPMGGIFDYGTLVIGRGGAPALRIAGIEKPFTFRERLARLRDALLMQMRMAA</sequence>
<gene>
    <name evidence="3" type="ORF">B0G62_12659</name>
</gene>
<name>A0A2S4LUU9_9BURK</name>
<dbReference type="PANTHER" id="PTHR37938">
    <property type="entry name" value="BLL0215 PROTEIN"/>
    <property type="match status" value="1"/>
</dbReference>
<proteinExistence type="predicted"/>
<organism evidence="3 4">
    <name type="scientific">Paraburkholderia eburnea</name>
    <dbReference type="NCBI Taxonomy" id="1189126"/>
    <lineage>
        <taxon>Bacteria</taxon>
        <taxon>Pseudomonadati</taxon>
        <taxon>Pseudomonadota</taxon>
        <taxon>Betaproteobacteria</taxon>
        <taxon>Burkholderiales</taxon>
        <taxon>Burkholderiaceae</taxon>
        <taxon>Paraburkholderia</taxon>
    </lineage>
</organism>
<evidence type="ECO:0000313" key="3">
    <source>
        <dbReference type="EMBL" id="POR46210.1"/>
    </source>
</evidence>
<dbReference type="OrthoDB" id="3378680at2"/>
<dbReference type="Pfam" id="PF03703">
    <property type="entry name" value="bPH_2"/>
    <property type="match status" value="1"/>
</dbReference>
<keyword evidence="1" id="KW-0472">Membrane</keyword>
<keyword evidence="1" id="KW-1133">Transmembrane helix</keyword>
<feature type="transmembrane region" description="Helical" evidence="1">
    <location>
        <begin position="20"/>
        <end position="42"/>
    </location>
</feature>
<reference evidence="3 4" key="1">
    <citation type="submission" date="2018-01" db="EMBL/GenBank/DDBJ databases">
        <title>Genomic Encyclopedia of Type Strains, Phase III (KMG-III): the genomes of soil and plant-associated and newly described type strains.</title>
        <authorList>
            <person name="Whitman W."/>
        </authorList>
    </citation>
    <scope>NUCLEOTIDE SEQUENCE [LARGE SCALE GENOMIC DNA]</scope>
    <source>
        <strain evidence="3 4">JCM 18070</strain>
    </source>
</reference>
<evidence type="ECO:0000313" key="4">
    <source>
        <dbReference type="Proteomes" id="UP000237381"/>
    </source>
</evidence>
<feature type="transmembrane region" description="Helical" evidence="1">
    <location>
        <begin position="48"/>
        <end position="71"/>
    </location>
</feature>
<protein>
    <submittedName>
        <fullName evidence="3">PH (Pleckstrin Homology) domain-containing protein</fullName>
    </submittedName>
</protein>